<dbReference type="SUPFAM" id="SSF52833">
    <property type="entry name" value="Thioredoxin-like"/>
    <property type="match status" value="1"/>
</dbReference>
<dbReference type="PANTHER" id="PTHR43578">
    <property type="entry name" value="NADH-QUINONE OXIDOREDUCTASE SUBUNIT F"/>
    <property type="match status" value="1"/>
</dbReference>
<keyword evidence="3" id="KW-0479">Metal-binding</keyword>
<dbReference type="InterPro" id="IPR037225">
    <property type="entry name" value="Nuo51_FMN-bd_sf"/>
</dbReference>
<dbReference type="Gene3D" id="3.40.30.10">
    <property type="entry name" value="Glutaredoxin"/>
    <property type="match status" value="1"/>
</dbReference>
<reference evidence="7 8" key="1">
    <citation type="submission" date="2016-11" db="EMBL/GenBank/DDBJ databases">
        <authorList>
            <person name="Jaros S."/>
            <person name="Januszkiewicz K."/>
            <person name="Wedrychowicz H."/>
        </authorList>
    </citation>
    <scope>NUCLEOTIDE SEQUENCE [LARGE SCALE GENOMIC DNA]</scope>
    <source>
        <strain evidence="7 8">DSM 17477</strain>
    </source>
</reference>
<evidence type="ECO:0000256" key="3">
    <source>
        <dbReference type="ARBA" id="ARBA00022723"/>
    </source>
</evidence>
<dbReference type="Proteomes" id="UP000184052">
    <property type="component" value="Unassembled WGS sequence"/>
</dbReference>
<dbReference type="RefSeq" id="WP_175548570.1">
    <property type="nucleotide sequence ID" value="NZ_FQZL01000024.1"/>
</dbReference>
<dbReference type="InterPro" id="IPR041921">
    <property type="entry name" value="NuoE_N"/>
</dbReference>
<proteinExistence type="inferred from homology"/>
<dbReference type="InterPro" id="IPR011538">
    <property type="entry name" value="Nuo51_FMN-bd"/>
</dbReference>
<organism evidence="7 8">
    <name type="scientific">Dethiosulfatibacter aminovorans DSM 17477</name>
    <dbReference type="NCBI Taxonomy" id="1121476"/>
    <lineage>
        <taxon>Bacteria</taxon>
        <taxon>Bacillati</taxon>
        <taxon>Bacillota</taxon>
        <taxon>Tissierellia</taxon>
        <taxon>Dethiosulfatibacter</taxon>
    </lineage>
</organism>
<dbReference type="Pfam" id="PF10589">
    <property type="entry name" value="NADH_4Fe-4S"/>
    <property type="match status" value="1"/>
</dbReference>
<name>A0A1M6K0L7_9FIRM</name>
<evidence type="ECO:0000259" key="6">
    <source>
        <dbReference type="SMART" id="SM00928"/>
    </source>
</evidence>
<keyword evidence="4" id="KW-0408">Iron</keyword>
<dbReference type="Gene3D" id="3.40.50.11540">
    <property type="entry name" value="NADH-ubiquinone oxidoreductase 51kDa subunit"/>
    <property type="match status" value="1"/>
</dbReference>
<evidence type="ECO:0000256" key="4">
    <source>
        <dbReference type="ARBA" id="ARBA00023004"/>
    </source>
</evidence>
<dbReference type="InterPro" id="IPR037207">
    <property type="entry name" value="Nuop51_4Fe4S-bd_sf"/>
</dbReference>
<dbReference type="Gene3D" id="1.20.1440.230">
    <property type="entry name" value="NADH-ubiquinone oxidoreductase 51kDa subunit, iron-sulphur binding domain"/>
    <property type="match status" value="1"/>
</dbReference>
<dbReference type="SMART" id="SM00928">
    <property type="entry name" value="NADH_4Fe-4S"/>
    <property type="match status" value="1"/>
</dbReference>
<dbReference type="GO" id="GO:0008137">
    <property type="term" value="F:NADH dehydrogenase (ubiquinone) activity"/>
    <property type="evidence" value="ECO:0007669"/>
    <property type="project" value="InterPro"/>
</dbReference>
<protein>
    <submittedName>
        <fullName evidence="7">NADH-quinone oxidoreductase subunit F</fullName>
    </submittedName>
</protein>
<accession>A0A1M6K0L7</accession>
<dbReference type="Gene3D" id="6.10.250.1450">
    <property type="match status" value="1"/>
</dbReference>
<evidence type="ECO:0000313" key="7">
    <source>
        <dbReference type="EMBL" id="SHJ52495.1"/>
    </source>
</evidence>
<dbReference type="STRING" id="1121476.SAMN02745751_02764"/>
<dbReference type="SUPFAM" id="SSF142019">
    <property type="entry name" value="Nqo1 FMN-binding domain-like"/>
    <property type="match status" value="1"/>
</dbReference>
<sequence length="591" mass="65658">MSNKILECNRQFVESILKKYNYDSHELLQMLVEIQKNTDKGYIDRDTIEFISRELNIPEIRIHSIISYYDALSMESEARYVINVCNGTTCGLMGNGRIEKWVEDILGIKKGEATDDGLFSLKETPCFGACDMAPAIRIGDRIYGNITRNKIEEIIEKLSRDELYPEDKRLSTDNGSLKIITSNFDEYDGMNIIDYIGLGGYEAFNNTVKKGIEESIDEISKSGIRGRGGAQYPTGRKLSQSRAVKNERKVIVCNADEGEPGTFKDREILKRDPYKIIEGMLIASYLTDANEGFIYLREEYYWMRDRIGNAIEKSREYGWLGENIKNSGHDFDIRLVSGAGSYVCGEGFALCESLEGKPGIPRSKPPYVKQAGYLQLPTLIINVETLAAITTVMKNGSEIFTEHGTEESPGTKVVCISGKVNTPGVYEVPFGISVMEMINGLAGGVSGGRKIGFVQIGGASGGILPGSKLNIGYDYETFSNLNMGIGSGAVVVADDTDDIVEYVGTVQKFFSHESCGKCTPCREGNKQLKRILERFKESKGTKEDVENYKRIVKTMEIASLCGSGKTEAVPLKNAMEYFEDDFLKRVVTDGF</sequence>
<dbReference type="InterPro" id="IPR019575">
    <property type="entry name" value="Nuop51_4Fe4S-bd"/>
</dbReference>
<keyword evidence="5" id="KW-0411">Iron-sulfur</keyword>
<evidence type="ECO:0000256" key="5">
    <source>
        <dbReference type="ARBA" id="ARBA00023014"/>
    </source>
</evidence>
<evidence type="ECO:0000256" key="1">
    <source>
        <dbReference type="ARBA" id="ARBA00007523"/>
    </source>
</evidence>
<dbReference type="InterPro" id="IPR042128">
    <property type="entry name" value="NuoE_dom"/>
</dbReference>
<dbReference type="GO" id="GO:0010181">
    <property type="term" value="F:FMN binding"/>
    <property type="evidence" value="ECO:0007669"/>
    <property type="project" value="InterPro"/>
</dbReference>
<gene>
    <name evidence="7" type="ORF">SAMN02745751_02764</name>
</gene>
<dbReference type="Gene3D" id="3.10.20.600">
    <property type="match status" value="1"/>
</dbReference>
<dbReference type="Pfam" id="PF01257">
    <property type="entry name" value="2Fe-2S_thioredx"/>
    <property type="match status" value="1"/>
</dbReference>
<dbReference type="PANTHER" id="PTHR43578:SF3">
    <property type="entry name" value="NADH-QUINONE OXIDOREDUCTASE SUBUNIT F"/>
    <property type="match status" value="1"/>
</dbReference>
<dbReference type="CDD" id="cd03064">
    <property type="entry name" value="TRX_Fd_NuoE"/>
    <property type="match status" value="1"/>
</dbReference>
<keyword evidence="8" id="KW-1185">Reference proteome</keyword>
<dbReference type="GO" id="GO:0051539">
    <property type="term" value="F:4 iron, 4 sulfur cluster binding"/>
    <property type="evidence" value="ECO:0007669"/>
    <property type="project" value="UniProtKB-KW"/>
</dbReference>
<dbReference type="SUPFAM" id="SSF142984">
    <property type="entry name" value="Nqo1 middle domain-like"/>
    <property type="match status" value="1"/>
</dbReference>
<evidence type="ECO:0000256" key="2">
    <source>
        <dbReference type="ARBA" id="ARBA00022485"/>
    </source>
</evidence>
<dbReference type="SUPFAM" id="SSF140490">
    <property type="entry name" value="Nqo1C-terminal domain-like"/>
    <property type="match status" value="1"/>
</dbReference>
<dbReference type="Pfam" id="PF01512">
    <property type="entry name" value="Complex1_51K"/>
    <property type="match status" value="1"/>
</dbReference>
<keyword evidence="2" id="KW-0004">4Fe-4S</keyword>
<dbReference type="AlphaFoldDB" id="A0A1M6K0L7"/>
<dbReference type="EMBL" id="FQZL01000024">
    <property type="protein sequence ID" value="SHJ52495.1"/>
    <property type="molecule type" value="Genomic_DNA"/>
</dbReference>
<dbReference type="GO" id="GO:0046872">
    <property type="term" value="F:metal ion binding"/>
    <property type="evidence" value="ECO:0007669"/>
    <property type="project" value="UniProtKB-KW"/>
</dbReference>
<dbReference type="Gene3D" id="1.10.10.1590">
    <property type="entry name" value="NADH-quinone oxidoreductase subunit E"/>
    <property type="match status" value="1"/>
</dbReference>
<evidence type="ECO:0000313" key="8">
    <source>
        <dbReference type="Proteomes" id="UP000184052"/>
    </source>
</evidence>
<dbReference type="InterPro" id="IPR036249">
    <property type="entry name" value="Thioredoxin-like_sf"/>
</dbReference>
<comment type="similarity">
    <text evidence="1">Belongs to the complex I 51 kDa subunit family.</text>
</comment>
<dbReference type="InterPro" id="IPR001949">
    <property type="entry name" value="NADH-UbQ_OxRdtase_51kDa_CS"/>
</dbReference>
<feature type="domain" description="NADH-ubiquinone oxidoreductase 51kDa subunit iron-sulphur binding" evidence="6">
    <location>
        <begin position="500"/>
        <end position="545"/>
    </location>
</feature>
<dbReference type="PROSITE" id="PS00645">
    <property type="entry name" value="COMPLEX1_51K_2"/>
    <property type="match status" value="1"/>
</dbReference>